<reference evidence="2 3" key="1">
    <citation type="submission" date="2020-06" db="EMBL/GenBank/DDBJ databases">
        <title>Transcriptomic and genomic resources for Thalictrum thalictroides and T. hernandezii: Facilitating candidate gene discovery in an emerging model plant lineage.</title>
        <authorList>
            <person name="Arias T."/>
            <person name="Riano-Pachon D.M."/>
            <person name="Di Stilio V.S."/>
        </authorList>
    </citation>
    <scope>NUCLEOTIDE SEQUENCE [LARGE SCALE GENOMIC DNA]</scope>
    <source>
        <strain evidence="3">cv. WT478/WT964</strain>
        <tissue evidence="2">Leaves</tissue>
    </source>
</reference>
<protein>
    <submittedName>
        <fullName evidence="2">Uncharacterized protein</fullName>
    </submittedName>
</protein>
<keyword evidence="3" id="KW-1185">Reference proteome</keyword>
<gene>
    <name evidence="2" type="ORF">FRX31_031247</name>
</gene>
<feature type="chain" id="PRO_5029570696" evidence="1">
    <location>
        <begin position="21"/>
        <end position="83"/>
    </location>
</feature>
<accession>A0A7J6V2H8</accession>
<comment type="caution">
    <text evidence="2">The sequence shown here is derived from an EMBL/GenBank/DDBJ whole genome shotgun (WGS) entry which is preliminary data.</text>
</comment>
<sequence length="83" mass="9704">MSSSLNNVLLGKWLWQFGCALWKGVQSLCYLFVDGNEFIVGKRTRVKFWCDRWVGPGIVRRKEGSVVDHWVDGAWHLHLRNML</sequence>
<organism evidence="2 3">
    <name type="scientific">Thalictrum thalictroides</name>
    <name type="common">Rue-anemone</name>
    <name type="synonym">Anemone thalictroides</name>
    <dbReference type="NCBI Taxonomy" id="46969"/>
    <lineage>
        <taxon>Eukaryota</taxon>
        <taxon>Viridiplantae</taxon>
        <taxon>Streptophyta</taxon>
        <taxon>Embryophyta</taxon>
        <taxon>Tracheophyta</taxon>
        <taxon>Spermatophyta</taxon>
        <taxon>Magnoliopsida</taxon>
        <taxon>Ranunculales</taxon>
        <taxon>Ranunculaceae</taxon>
        <taxon>Thalictroideae</taxon>
        <taxon>Thalictrum</taxon>
    </lineage>
</organism>
<evidence type="ECO:0000256" key="1">
    <source>
        <dbReference type="SAM" id="SignalP"/>
    </source>
</evidence>
<name>A0A7J6V2H8_THATH</name>
<keyword evidence="1" id="KW-0732">Signal</keyword>
<evidence type="ECO:0000313" key="2">
    <source>
        <dbReference type="EMBL" id="KAF5179166.1"/>
    </source>
</evidence>
<dbReference type="EMBL" id="JABWDY010039160">
    <property type="protein sequence ID" value="KAF5179166.1"/>
    <property type="molecule type" value="Genomic_DNA"/>
</dbReference>
<dbReference type="AlphaFoldDB" id="A0A7J6V2H8"/>
<dbReference type="Proteomes" id="UP000554482">
    <property type="component" value="Unassembled WGS sequence"/>
</dbReference>
<feature type="signal peptide" evidence="1">
    <location>
        <begin position="1"/>
        <end position="20"/>
    </location>
</feature>
<evidence type="ECO:0000313" key="3">
    <source>
        <dbReference type="Proteomes" id="UP000554482"/>
    </source>
</evidence>
<proteinExistence type="predicted"/>